<evidence type="ECO:0000259" key="4">
    <source>
        <dbReference type="PROSITE" id="PS50043"/>
    </source>
</evidence>
<dbReference type="GO" id="GO:0006355">
    <property type="term" value="P:regulation of DNA-templated transcription"/>
    <property type="evidence" value="ECO:0007669"/>
    <property type="project" value="InterPro"/>
</dbReference>
<dbReference type="InterPro" id="IPR016032">
    <property type="entry name" value="Sig_transdc_resp-reg_C-effctor"/>
</dbReference>
<dbReference type="GO" id="GO:0003677">
    <property type="term" value="F:DNA binding"/>
    <property type="evidence" value="ECO:0007669"/>
    <property type="project" value="UniProtKB-KW"/>
</dbReference>
<feature type="domain" description="HTH luxR-type" evidence="4">
    <location>
        <begin position="9"/>
        <end position="74"/>
    </location>
</feature>
<organism evidence="5 6">
    <name type="scientific">Candidatus Desulfolinea nitratireducens</name>
    <dbReference type="NCBI Taxonomy" id="2841698"/>
    <lineage>
        <taxon>Bacteria</taxon>
        <taxon>Bacillati</taxon>
        <taxon>Chloroflexota</taxon>
        <taxon>Anaerolineae</taxon>
        <taxon>Anaerolineales</taxon>
        <taxon>Anaerolineales incertae sedis</taxon>
        <taxon>Candidatus Desulfolinea</taxon>
    </lineage>
</organism>
<dbReference type="PRINTS" id="PR00038">
    <property type="entry name" value="HTHLUXR"/>
</dbReference>
<evidence type="ECO:0000256" key="1">
    <source>
        <dbReference type="ARBA" id="ARBA00023015"/>
    </source>
</evidence>
<dbReference type="EMBL" id="JACNJN010000172">
    <property type="protein sequence ID" value="MBC8336574.1"/>
    <property type="molecule type" value="Genomic_DNA"/>
</dbReference>
<keyword evidence="3" id="KW-0804">Transcription</keyword>
<comment type="caution">
    <text evidence="5">The sequence shown here is derived from an EMBL/GenBank/DDBJ whole genome shotgun (WGS) entry which is preliminary data.</text>
</comment>
<dbReference type="Proteomes" id="UP000614469">
    <property type="component" value="Unassembled WGS sequence"/>
</dbReference>
<dbReference type="PANTHER" id="PTHR44688">
    <property type="entry name" value="DNA-BINDING TRANSCRIPTIONAL ACTIVATOR DEVR_DOSR"/>
    <property type="match status" value="1"/>
</dbReference>
<dbReference type="PROSITE" id="PS50043">
    <property type="entry name" value="HTH_LUXR_2"/>
    <property type="match status" value="1"/>
</dbReference>
<evidence type="ECO:0000256" key="3">
    <source>
        <dbReference type="ARBA" id="ARBA00023163"/>
    </source>
</evidence>
<dbReference type="Pfam" id="PF00196">
    <property type="entry name" value="GerE"/>
    <property type="match status" value="1"/>
</dbReference>
<reference evidence="5 6" key="1">
    <citation type="submission" date="2020-08" db="EMBL/GenBank/DDBJ databases">
        <title>Bridging the membrane lipid divide: bacteria of the FCB group superphylum have the potential to synthesize archaeal ether lipids.</title>
        <authorList>
            <person name="Villanueva L."/>
            <person name="Von Meijenfeldt F.A.B."/>
            <person name="Westbye A.B."/>
            <person name="Yadav S."/>
            <person name="Hopmans E.C."/>
            <person name="Dutilh B.E."/>
            <person name="Sinninghe Damste J.S."/>
        </authorList>
    </citation>
    <scope>NUCLEOTIDE SEQUENCE [LARGE SCALE GENOMIC DNA]</scope>
    <source>
        <strain evidence="5">NIOZ-UU36</strain>
    </source>
</reference>
<gene>
    <name evidence="5" type="ORF">H8E29_15030</name>
</gene>
<keyword evidence="2" id="KW-0238">DNA-binding</keyword>
<sequence>MNVNPTRRDNAEFPPLSEREIEVLGLLAQGMANKQIAAFLEISEHTAKFHVSSIFTKLNVTNRAEAVRQGVRGGWIAL</sequence>
<dbReference type="PANTHER" id="PTHR44688:SF25">
    <property type="entry name" value="HTH LUXR-TYPE DOMAIN-CONTAINING PROTEIN"/>
    <property type="match status" value="1"/>
</dbReference>
<dbReference type="InterPro" id="IPR000792">
    <property type="entry name" value="Tscrpt_reg_LuxR_C"/>
</dbReference>
<proteinExistence type="predicted"/>
<accession>A0A8J6NQN6</accession>
<dbReference type="SUPFAM" id="SSF46894">
    <property type="entry name" value="C-terminal effector domain of the bipartite response regulators"/>
    <property type="match status" value="1"/>
</dbReference>
<dbReference type="SMART" id="SM00421">
    <property type="entry name" value="HTH_LUXR"/>
    <property type="match status" value="1"/>
</dbReference>
<evidence type="ECO:0000313" key="5">
    <source>
        <dbReference type="EMBL" id="MBC8336574.1"/>
    </source>
</evidence>
<protein>
    <submittedName>
        <fullName evidence="5">Response regulator transcription factor</fullName>
    </submittedName>
</protein>
<evidence type="ECO:0000256" key="2">
    <source>
        <dbReference type="ARBA" id="ARBA00023125"/>
    </source>
</evidence>
<dbReference type="Gene3D" id="1.10.10.10">
    <property type="entry name" value="Winged helix-like DNA-binding domain superfamily/Winged helix DNA-binding domain"/>
    <property type="match status" value="1"/>
</dbReference>
<dbReference type="InterPro" id="IPR036388">
    <property type="entry name" value="WH-like_DNA-bd_sf"/>
</dbReference>
<dbReference type="CDD" id="cd06170">
    <property type="entry name" value="LuxR_C_like"/>
    <property type="match status" value="1"/>
</dbReference>
<evidence type="ECO:0000313" key="6">
    <source>
        <dbReference type="Proteomes" id="UP000614469"/>
    </source>
</evidence>
<dbReference type="AlphaFoldDB" id="A0A8J6NQN6"/>
<name>A0A8J6NQN6_9CHLR</name>
<keyword evidence="1" id="KW-0805">Transcription regulation</keyword>